<gene>
    <name evidence="1" type="ORF">CLV71_105342</name>
</gene>
<accession>A0A4V3FTP5</accession>
<sequence length="238" mass="25858">MAAERLGVRTSRVRSLLASGRLAGRRVGSLWLVDDSDLERRRIAVEGVRGRPLATRVAWASAALFDGIDVGWLTSAERARLRARWVNNNGDAQVCRWWMQSRASVSRYRIGSGDIEELLASKGTIAGGISAASSYGTGLGHGAEAEIYADQMTVRRLVDEFFLLPHPQGNLTVHEVRSEAGWHHETSRVVNGLQVVPRLIVVADLLDSDDTRSRSAGASLLADVLGGLGQHERQLVAS</sequence>
<comment type="caution">
    <text evidence="1">The sequence shown here is derived from an EMBL/GenBank/DDBJ whole genome shotgun (WGS) entry which is preliminary data.</text>
</comment>
<organism evidence="1 2">
    <name type="scientific">Actinophytocola oryzae</name>
    <dbReference type="NCBI Taxonomy" id="502181"/>
    <lineage>
        <taxon>Bacteria</taxon>
        <taxon>Bacillati</taxon>
        <taxon>Actinomycetota</taxon>
        <taxon>Actinomycetes</taxon>
        <taxon>Pseudonocardiales</taxon>
        <taxon>Pseudonocardiaceae</taxon>
    </lineage>
</organism>
<dbReference type="EMBL" id="SOCP01000005">
    <property type="protein sequence ID" value="TDV52211.1"/>
    <property type="molecule type" value="Genomic_DNA"/>
</dbReference>
<reference evidence="1 2" key="1">
    <citation type="submission" date="2019-03" db="EMBL/GenBank/DDBJ databases">
        <title>Genomic Encyclopedia of Archaeal and Bacterial Type Strains, Phase II (KMG-II): from individual species to whole genera.</title>
        <authorList>
            <person name="Goeker M."/>
        </authorList>
    </citation>
    <scope>NUCLEOTIDE SEQUENCE [LARGE SCALE GENOMIC DNA]</scope>
    <source>
        <strain evidence="1 2">DSM 45499</strain>
    </source>
</reference>
<evidence type="ECO:0000313" key="2">
    <source>
        <dbReference type="Proteomes" id="UP000294927"/>
    </source>
</evidence>
<dbReference type="Proteomes" id="UP000294927">
    <property type="component" value="Unassembled WGS sequence"/>
</dbReference>
<evidence type="ECO:0000313" key="1">
    <source>
        <dbReference type="EMBL" id="TDV52211.1"/>
    </source>
</evidence>
<protein>
    <submittedName>
        <fullName evidence="1">Excisionase family DNA binding protein</fullName>
    </submittedName>
</protein>
<proteinExistence type="predicted"/>
<keyword evidence="2" id="KW-1185">Reference proteome</keyword>
<dbReference type="Pfam" id="PF09952">
    <property type="entry name" value="AbiEi_2"/>
    <property type="match status" value="1"/>
</dbReference>
<dbReference type="AlphaFoldDB" id="A0A4V3FTP5"/>
<name>A0A4V3FTP5_9PSEU</name>
<dbReference type="InterPro" id="IPR019238">
    <property type="entry name" value="AbiEi_2"/>
</dbReference>